<dbReference type="SUPFAM" id="SSF56436">
    <property type="entry name" value="C-type lectin-like"/>
    <property type="match status" value="3"/>
</dbReference>
<keyword evidence="2" id="KW-0812">Transmembrane</keyword>
<keyword evidence="6" id="KW-1185">Reference proteome</keyword>
<proteinExistence type="predicted"/>
<accession>A0AAE0YMP1</accession>
<feature type="chain" id="PRO_5042037829" description="C-type lectin domain-containing protein" evidence="3">
    <location>
        <begin position="19"/>
        <end position="1176"/>
    </location>
</feature>
<dbReference type="AlphaFoldDB" id="A0AAE0YMP1"/>
<dbReference type="PANTHER" id="PTHR22803">
    <property type="entry name" value="MANNOSE, PHOSPHOLIPASE, LECTIN RECEPTOR RELATED"/>
    <property type="match status" value="1"/>
</dbReference>
<comment type="caution">
    <text evidence="5">The sequence shown here is derived from an EMBL/GenBank/DDBJ whole genome shotgun (WGS) entry which is preliminary data.</text>
</comment>
<feature type="signal peptide" evidence="3">
    <location>
        <begin position="1"/>
        <end position="18"/>
    </location>
</feature>
<dbReference type="InterPro" id="IPR050111">
    <property type="entry name" value="C-type_lectin/snaclec_domain"/>
</dbReference>
<organism evidence="5 6">
    <name type="scientific">Elysia crispata</name>
    <name type="common">lettuce slug</name>
    <dbReference type="NCBI Taxonomy" id="231223"/>
    <lineage>
        <taxon>Eukaryota</taxon>
        <taxon>Metazoa</taxon>
        <taxon>Spiralia</taxon>
        <taxon>Lophotrochozoa</taxon>
        <taxon>Mollusca</taxon>
        <taxon>Gastropoda</taxon>
        <taxon>Heterobranchia</taxon>
        <taxon>Euthyneura</taxon>
        <taxon>Panpulmonata</taxon>
        <taxon>Sacoglossa</taxon>
        <taxon>Placobranchoidea</taxon>
        <taxon>Plakobranchidae</taxon>
        <taxon>Elysia</taxon>
    </lineage>
</organism>
<evidence type="ECO:0000256" key="3">
    <source>
        <dbReference type="SAM" id="SignalP"/>
    </source>
</evidence>
<sequence length="1176" mass="129422">MEKTIILLWLTGFQVLSGQGVFDPCYFWPGSVYAGDGMCFKFVDQNNTFNDSQTSCKTDGATLAEVRNQQQKDTVKSFISGSEEVWLGGWHPSGGSNFVWLSDRENVSSHVTDAFYNQGTGGEPICLIMNSTELAPQSCENNLTHICQIYAGNPCDVYLPGGEYYDNNCFLPVAEQMTLQDATLHCEKQNGKVVEPSIQKFITYVTHFAEWNFAPGNNVWLGLIHLNNRFMWQSTAELVTATNWVNGDPGTSELTADSAVVMNGSSGWVWEVVSKSDTAGVICQRDLIGECNGVFSSGRCFNIHPYTTDWYAAKAACQEEGSYLAEPKTEILARTVEKYVIDTPNVAHVFLGATDLETKGTFVWDHSGQYLRDTYQAWGIGQPNNYGGNQNFLQYLIAESGWNDISVNASQRPEPPSFLCEQVIRVYLHSYVTILPRKGWGGPASRAKAMLSVASFPSQQGHNHVEFSTFPSGDLKTISLFENEVYQYYIDIDGLSLNSSGLQKKYVRVKSTDHLDVHFFIWGKGLWYACSSLILEEITPGWPTAFFSNPGQKESSLAILFTEEEPSSLDLVFSSYDETFTIIANSMNTQNRQMLLVSTSFTEEYQSLYVDRISGSSSPQVVHSNGAMSVYRFDREYKTNSNDRSCDQVLPISMIGSDYITFPSLPMNASVTDHYTIVAVYKDTKITVFNPDSNEASMKINLQWPGDVFDLQLPASTFYHVNGTNAFYLYARLAGSGGFCTVALMQESLFRSSYQLAVVGPLEHMTDIFVVVIVKTQDKVSIIGSGPGSGVQRVADNCKDVAGTEWSGCYFHIRDTERNESFVIEVNSSSTSLFGAYLFSTGGIRPITMCFHLGMPTTLPNSPIFDFDEYLSTLKTKRLNLCNKEITSTPLTGNTQKVENFTTEQIHHNATSQLAGLTFTSEASKSDLGVTTEQNTALSSNEALDISTRYPGNPATFDLTQTDTSAVTNNNVDISSLESRQFDTSTATYNTENITPSGSHKSATTNTPDTDLSSSGPPHYNTSTASNGVVDDMPSGAGAPQFNTPTASNDIVDNTSSRPTQFNTSIASNGIVDNTSSGPPRCREVRIPQTNKTLTSEEVEETVEKIIMNLIVNRGALSSVKRSKISAPDNRVSSTTMGLAGIVFTVLVFGLIFISDISKLVHDFRLAFGNIKKPSR</sequence>
<dbReference type="PROSITE" id="PS50041">
    <property type="entry name" value="C_TYPE_LECTIN_2"/>
    <property type="match status" value="3"/>
</dbReference>
<gene>
    <name evidence="5" type="ORF">RRG08_051174</name>
</gene>
<feature type="domain" description="C-type lectin" evidence="4">
    <location>
        <begin position="165"/>
        <end position="284"/>
    </location>
</feature>
<dbReference type="Gene3D" id="3.10.100.10">
    <property type="entry name" value="Mannose-Binding Protein A, subunit A"/>
    <property type="match status" value="3"/>
</dbReference>
<feature type="transmembrane region" description="Helical" evidence="2">
    <location>
        <begin position="1137"/>
        <end position="1155"/>
    </location>
</feature>
<dbReference type="Proteomes" id="UP001283361">
    <property type="component" value="Unassembled WGS sequence"/>
</dbReference>
<dbReference type="EMBL" id="JAWDGP010005819">
    <property type="protein sequence ID" value="KAK3751449.1"/>
    <property type="molecule type" value="Genomic_DNA"/>
</dbReference>
<evidence type="ECO:0000313" key="5">
    <source>
        <dbReference type="EMBL" id="KAK3751449.1"/>
    </source>
</evidence>
<feature type="compositionally biased region" description="Polar residues" evidence="1">
    <location>
        <begin position="989"/>
        <end position="1027"/>
    </location>
</feature>
<protein>
    <recommendedName>
        <fullName evidence="4">C-type lectin domain-containing protein</fullName>
    </recommendedName>
</protein>
<feature type="domain" description="C-type lectin" evidence="4">
    <location>
        <begin position="35"/>
        <end position="148"/>
    </location>
</feature>
<dbReference type="InterPro" id="IPR016186">
    <property type="entry name" value="C-type_lectin-like/link_sf"/>
</dbReference>
<evidence type="ECO:0000256" key="1">
    <source>
        <dbReference type="SAM" id="MobiDB-lite"/>
    </source>
</evidence>
<dbReference type="Pfam" id="PF00059">
    <property type="entry name" value="Lectin_C"/>
    <property type="match status" value="3"/>
</dbReference>
<dbReference type="InterPro" id="IPR016187">
    <property type="entry name" value="CTDL_fold"/>
</dbReference>
<keyword evidence="3" id="KW-0732">Signal</keyword>
<keyword evidence="2" id="KW-1133">Transmembrane helix</keyword>
<evidence type="ECO:0000256" key="2">
    <source>
        <dbReference type="SAM" id="Phobius"/>
    </source>
</evidence>
<keyword evidence="2" id="KW-0472">Membrane</keyword>
<dbReference type="Pfam" id="PF17517">
    <property type="entry name" value="IgGFc_binding"/>
    <property type="match status" value="1"/>
</dbReference>
<dbReference type="CDD" id="cd00037">
    <property type="entry name" value="CLECT"/>
    <property type="match status" value="2"/>
</dbReference>
<evidence type="ECO:0000313" key="6">
    <source>
        <dbReference type="Proteomes" id="UP001283361"/>
    </source>
</evidence>
<dbReference type="InterPro" id="IPR001304">
    <property type="entry name" value="C-type_lectin-like"/>
</dbReference>
<feature type="region of interest" description="Disordered" evidence="1">
    <location>
        <begin position="942"/>
        <end position="961"/>
    </location>
</feature>
<dbReference type="InterPro" id="IPR035234">
    <property type="entry name" value="IgGFc-bd_N"/>
</dbReference>
<feature type="compositionally biased region" description="Polar residues" evidence="1">
    <location>
        <begin position="1041"/>
        <end position="1078"/>
    </location>
</feature>
<name>A0AAE0YMP1_9GAST</name>
<feature type="region of interest" description="Disordered" evidence="1">
    <location>
        <begin position="989"/>
        <end position="1083"/>
    </location>
</feature>
<reference evidence="5" key="1">
    <citation type="journal article" date="2023" name="G3 (Bethesda)">
        <title>A reference genome for the long-term kleptoplast-retaining sea slug Elysia crispata morphotype clarki.</title>
        <authorList>
            <person name="Eastman K.E."/>
            <person name="Pendleton A.L."/>
            <person name="Shaikh M.A."/>
            <person name="Suttiyut T."/>
            <person name="Ogas R."/>
            <person name="Tomko P."/>
            <person name="Gavelis G."/>
            <person name="Widhalm J.R."/>
            <person name="Wisecaver J.H."/>
        </authorList>
    </citation>
    <scope>NUCLEOTIDE SEQUENCE</scope>
    <source>
        <strain evidence="5">ECLA1</strain>
    </source>
</reference>
<dbReference type="SMART" id="SM00034">
    <property type="entry name" value="CLECT"/>
    <property type="match status" value="3"/>
</dbReference>
<feature type="domain" description="C-type lectin" evidence="4">
    <location>
        <begin position="296"/>
        <end position="404"/>
    </location>
</feature>
<evidence type="ECO:0000259" key="4">
    <source>
        <dbReference type="PROSITE" id="PS50041"/>
    </source>
</evidence>